<accession>A0ABP2ZMD6</accession>
<protein>
    <submittedName>
        <fullName evidence="1">Uncharacterized protein</fullName>
    </submittedName>
</protein>
<comment type="caution">
    <text evidence="1">The sequence shown here is derived from an EMBL/GenBank/DDBJ whole genome shotgun (WGS) entry which is preliminary data.</text>
</comment>
<dbReference type="EMBL" id="AXOM01000052">
    <property type="protein sequence ID" value="ESS56252.1"/>
    <property type="molecule type" value="Genomic_DNA"/>
</dbReference>
<reference evidence="1 2" key="1">
    <citation type="journal article" date="2014" name="Genome Announc.">
        <title>Draft Genome Sequence of Enterobacter cloacae Strain S611.</title>
        <authorList>
            <person name="Wang D."/>
            <person name="Han C.S."/>
            <person name="Dichosa A.E."/>
            <person name="Gleasner C.D."/>
            <person name="Johnson S.L."/>
            <person name="Daligault H.E."/>
            <person name="Davenport K.W."/>
            <person name="Li P.E."/>
            <person name="Pierson E.A."/>
            <person name="Pierson L.S.III."/>
        </authorList>
    </citation>
    <scope>NUCLEOTIDE SEQUENCE [LARGE SCALE GENOMIC DNA]</scope>
    <source>
        <strain evidence="1 2">S611</strain>
    </source>
</reference>
<dbReference type="Proteomes" id="UP000017834">
    <property type="component" value="Unassembled WGS sequence"/>
</dbReference>
<keyword evidence="2" id="KW-1185">Reference proteome</keyword>
<proteinExistence type="predicted"/>
<gene>
    <name evidence="1" type="ORF">EDP2_3455</name>
</gene>
<sequence>MLSLLPPELQCDIHPQRLVLRRGNRVLGEQALTAQVALDEALDQLLSAHNLAMPWWGKLSFCLSSSRIHYFTVPWQPGLSTPEELRSFAATEAARQPFWRNVLACKTAFISVQFGATALAAAIDEALWQTLLLTARKWKLRVGGIHVALHQKLRAWRGVLPADALFCLRDEQSTIFVSRQRGEWQQAWCLHNDAGVNAQQQVARTARLMGLDSAVPHYFLNNIDAVGE</sequence>
<name>A0ABP2ZMD6_ENTCL</name>
<organism evidence="1 2">
    <name type="scientific">Enterobacter cloacae S611</name>
    <dbReference type="NCBI Taxonomy" id="1399146"/>
    <lineage>
        <taxon>Bacteria</taxon>
        <taxon>Pseudomonadati</taxon>
        <taxon>Pseudomonadota</taxon>
        <taxon>Gammaproteobacteria</taxon>
        <taxon>Enterobacterales</taxon>
        <taxon>Enterobacteriaceae</taxon>
        <taxon>Enterobacter</taxon>
        <taxon>Enterobacter cloacae complex</taxon>
    </lineage>
</organism>
<evidence type="ECO:0000313" key="2">
    <source>
        <dbReference type="Proteomes" id="UP000017834"/>
    </source>
</evidence>
<evidence type="ECO:0000313" key="1">
    <source>
        <dbReference type="EMBL" id="ESS56252.1"/>
    </source>
</evidence>